<dbReference type="OrthoDB" id="682309at2759"/>
<dbReference type="SUPFAM" id="SSF54001">
    <property type="entry name" value="Cysteine proteinases"/>
    <property type="match status" value="1"/>
</dbReference>
<dbReference type="GO" id="GO:0006508">
    <property type="term" value="P:proteolysis"/>
    <property type="evidence" value="ECO:0007669"/>
    <property type="project" value="UniProtKB-KW"/>
</dbReference>
<feature type="compositionally biased region" description="Polar residues" evidence="4">
    <location>
        <begin position="35"/>
        <end position="47"/>
    </location>
</feature>
<sequence length="493" mass="55276">MTLTGEMTLGPRDTPSTEDSEDLVPLSKRIKRLQSGATKNAQENTASDPPALTGEQPSTVKKIGNVETRRTRLKLPEKPTTVVEVDKNNKNRDHSSIAIDKGCSFRESAPTVSKHHTAAEDDKNNSTKKQPSSAHIVMDKAPANVELRPTNQGSSWSLDGVPADEYIEWEAEVIRIHEQAKANLKTGSTSTTPSIEAPCKQQGDSSITPEYAPPPRRSFKLAAALQSRYVEIAPRKVSFKCSKEVCMVYDAVCTSIRRSTRAKSRDAPIINYLFNFATLGHLVESVKPGGKLKNTVAEIAIYVINGKKTRGATRCVLPLHVSTLLQNNKAGMAAVTRVFKKETNHLDHRQLILLPVLQKLVDSDEHSGHYFLIVLNLCNKRFEVLDSMRTLENRKLAERCNKITGAIKSLWKTYYAETNNPIDNYELVDVPVPKQKNNHDCGFHMLINVEYWDGCTVCNVKANDISNIRKIFTHKWLSYEENDTEWERILNLE</sequence>
<comment type="similarity">
    <text evidence="1">Belongs to the peptidase C48 family.</text>
</comment>
<protein>
    <recommendedName>
        <fullName evidence="5">Ubiquitin-like protease family profile domain-containing protein</fullName>
    </recommendedName>
</protein>
<dbReference type="InterPro" id="IPR038765">
    <property type="entry name" value="Papain-like_cys_pep_sf"/>
</dbReference>
<feature type="domain" description="Ubiquitin-like protease family profile" evidence="5">
    <location>
        <begin position="276"/>
        <end position="452"/>
    </location>
</feature>
<evidence type="ECO:0000256" key="4">
    <source>
        <dbReference type="SAM" id="MobiDB-lite"/>
    </source>
</evidence>
<comment type="caution">
    <text evidence="6">The sequence shown here is derived from an EMBL/GenBank/DDBJ whole genome shotgun (WGS) entry which is preliminary data.</text>
</comment>
<evidence type="ECO:0000313" key="7">
    <source>
        <dbReference type="Proteomes" id="UP000275267"/>
    </source>
</evidence>
<dbReference type="PROSITE" id="PS50600">
    <property type="entry name" value="ULP_PROTEASE"/>
    <property type="match status" value="1"/>
</dbReference>
<keyword evidence="3" id="KW-0378">Hydrolase</keyword>
<dbReference type="InterPro" id="IPR003653">
    <property type="entry name" value="Peptidase_C48_C"/>
</dbReference>
<gene>
    <name evidence="6" type="ORF">C2845_PM07G17890</name>
</gene>
<dbReference type="PANTHER" id="PTHR36479">
    <property type="entry name" value="ULP_PROTEASE DOMAIN-CONTAINING PROTEIN"/>
    <property type="match status" value="1"/>
</dbReference>
<dbReference type="AlphaFoldDB" id="A0A3L6SSM9"/>
<evidence type="ECO:0000259" key="5">
    <source>
        <dbReference type="PROSITE" id="PS50600"/>
    </source>
</evidence>
<reference evidence="7" key="1">
    <citation type="journal article" date="2019" name="Nat. Commun.">
        <title>The genome of broomcorn millet.</title>
        <authorList>
            <person name="Zou C."/>
            <person name="Miki D."/>
            <person name="Li D."/>
            <person name="Tang Q."/>
            <person name="Xiao L."/>
            <person name="Rajput S."/>
            <person name="Deng P."/>
            <person name="Jia W."/>
            <person name="Huang R."/>
            <person name="Zhang M."/>
            <person name="Sun Y."/>
            <person name="Hu J."/>
            <person name="Fu X."/>
            <person name="Schnable P.S."/>
            <person name="Li F."/>
            <person name="Zhang H."/>
            <person name="Feng B."/>
            <person name="Zhu X."/>
            <person name="Liu R."/>
            <person name="Schnable J.C."/>
            <person name="Zhu J.-K."/>
            <person name="Zhang H."/>
        </authorList>
    </citation>
    <scope>NUCLEOTIDE SEQUENCE [LARGE SCALE GENOMIC DNA]</scope>
</reference>
<feature type="compositionally biased region" description="Polar residues" evidence="4">
    <location>
        <begin position="185"/>
        <end position="194"/>
    </location>
</feature>
<dbReference type="Pfam" id="PF02902">
    <property type="entry name" value="Peptidase_C48"/>
    <property type="match status" value="1"/>
</dbReference>
<keyword evidence="7" id="KW-1185">Reference proteome</keyword>
<dbReference type="GO" id="GO:0008234">
    <property type="term" value="F:cysteine-type peptidase activity"/>
    <property type="evidence" value="ECO:0007669"/>
    <property type="project" value="InterPro"/>
</dbReference>
<accession>A0A3L6SSM9</accession>
<feature type="region of interest" description="Disordered" evidence="4">
    <location>
        <begin position="107"/>
        <end position="135"/>
    </location>
</feature>
<evidence type="ECO:0000256" key="1">
    <source>
        <dbReference type="ARBA" id="ARBA00005234"/>
    </source>
</evidence>
<proteinExistence type="inferred from homology"/>
<dbReference type="Proteomes" id="UP000275267">
    <property type="component" value="Unassembled WGS sequence"/>
</dbReference>
<dbReference type="PANTHER" id="PTHR36479:SF10">
    <property type="entry name" value="UBIQUITIN-LIKE PROTEASE FAMILY PROFILE DOMAIN-CONTAINING PROTEIN"/>
    <property type="match status" value="1"/>
</dbReference>
<keyword evidence="2" id="KW-0645">Protease</keyword>
<evidence type="ECO:0000313" key="6">
    <source>
        <dbReference type="EMBL" id="RLN25608.1"/>
    </source>
</evidence>
<dbReference type="EMBL" id="PQIB02000004">
    <property type="protein sequence ID" value="RLN25608.1"/>
    <property type="molecule type" value="Genomic_DNA"/>
</dbReference>
<dbReference type="Gene3D" id="3.40.395.10">
    <property type="entry name" value="Adenoviral Proteinase, Chain A"/>
    <property type="match status" value="1"/>
</dbReference>
<evidence type="ECO:0000256" key="2">
    <source>
        <dbReference type="ARBA" id="ARBA00022670"/>
    </source>
</evidence>
<evidence type="ECO:0000256" key="3">
    <source>
        <dbReference type="ARBA" id="ARBA00022801"/>
    </source>
</evidence>
<organism evidence="6 7">
    <name type="scientific">Panicum miliaceum</name>
    <name type="common">Proso millet</name>
    <name type="synonym">Broomcorn millet</name>
    <dbReference type="NCBI Taxonomy" id="4540"/>
    <lineage>
        <taxon>Eukaryota</taxon>
        <taxon>Viridiplantae</taxon>
        <taxon>Streptophyta</taxon>
        <taxon>Embryophyta</taxon>
        <taxon>Tracheophyta</taxon>
        <taxon>Spermatophyta</taxon>
        <taxon>Magnoliopsida</taxon>
        <taxon>Liliopsida</taxon>
        <taxon>Poales</taxon>
        <taxon>Poaceae</taxon>
        <taxon>PACMAD clade</taxon>
        <taxon>Panicoideae</taxon>
        <taxon>Panicodae</taxon>
        <taxon>Paniceae</taxon>
        <taxon>Panicinae</taxon>
        <taxon>Panicum</taxon>
        <taxon>Panicum sect. Panicum</taxon>
    </lineage>
</organism>
<name>A0A3L6SSM9_PANMI</name>
<dbReference type="STRING" id="4540.A0A3L6SSM9"/>
<feature type="region of interest" description="Disordered" evidence="4">
    <location>
        <begin position="184"/>
        <end position="213"/>
    </location>
</feature>
<feature type="region of interest" description="Disordered" evidence="4">
    <location>
        <begin position="1"/>
        <end position="58"/>
    </location>
</feature>